<keyword evidence="2" id="KW-1133">Transmembrane helix</keyword>
<sequence length="808" mass="85323">MTEEMEPDVLLLDIRDRDHGDEGWSAVGADRGRVLVVDRVDRLAGRGPFYERVLGTRAVRAVLCLVVGPADPAGDTALRLSPAMASSEVAATLWAGDLTGVEWDMETGHAYAGRDDPGGNLLQLQQVLLLPEIFDTVVAQTRGIPDRVASVGFTVMSGHFGDELLADALSDGLERLIGGADATRAGAAADLAAADRSPGRVLAVLTGSHTGPPPDPLVPGGPLAVRRDEALLRARGLQALRAKLESVTALVAGGPPGTAVHGLVTAGEALRVFRDEAARLFTEAGGFDGEDHTVLGRLRRAGVRMDGDPRQGDPAEALRDVVRSQFRSGVSLHTIVARLRAYAARVAPAGSGMHRSRLTAACPGRLLAELASPYPFTLDPMRTGLLAAAGVLGFLVGLGMGPLADSLMGALLRLAGVVLFVLLAWCGGVALLHARVPERDGEHGWTALPVRPLLAHGGAAMLGVLAGHAFWRVPPGGDWPGPPLAVTVLVVVPALAGMAFTLYLWWRGAVARWYAGLPVAEAGAAAGALDGVVTEVAFQEWVLARARRAAADTAQTYASVLEDLVRALHRGVTEQRERLAGQTGPARRGAVGFPEFRAEFAQVVWDDLTDLAAHVLDPLWQQMYGGALRDVTWRVEERARAGLDGYWDHLRQRGVHERPSFARDNPRRTELAESVWRRSPDLAELVRMRVGGRMTQLCGQDELRYLRATGGAMSVRFAPRVAQPPVGAGGDRTGQAIRFPGDVVWTAASRYAGVLRLVPLRTGLVDVTWARNVPPSHNRVAGGMNGAAGPAGSAAPPAGPGKGGGHGD</sequence>
<reference evidence="3 4" key="1">
    <citation type="submission" date="2020-08" db="EMBL/GenBank/DDBJ databases">
        <title>Sequencing the genomes of 1000 actinobacteria strains.</title>
        <authorList>
            <person name="Klenk H.-P."/>
        </authorList>
    </citation>
    <scope>NUCLEOTIDE SEQUENCE [LARGE SCALE GENOMIC DNA]</scope>
    <source>
        <strain evidence="3 4">DSM 44936</strain>
    </source>
</reference>
<dbReference type="EMBL" id="JACHIU010000001">
    <property type="protein sequence ID" value="MBB6474956.1"/>
    <property type="molecule type" value="Genomic_DNA"/>
</dbReference>
<evidence type="ECO:0000313" key="4">
    <source>
        <dbReference type="Proteomes" id="UP000555564"/>
    </source>
</evidence>
<gene>
    <name evidence="3" type="ORF">BJ992_004387</name>
</gene>
<dbReference type="RefSeq" id="WP_184983912.1">
    <property type="nucleotide sequence ID" value="NZ_JACHIU010000001.1"/>
</dbReference>
<keyword evidence="4" id="KW-1185">Reference proteome</keyword>
<accession>A0A7X0IGS4</accession>
<dbReference type="AlphaFoldDB" id="A0A7X0IGS4"/>
<evidence type="ECO:0000256" key="1">
    <source>
        <dbReference type="SAM" id="MobiDB-lite"/>
    </source>
</evidence>
<feature type="region of interest" description="Disordered" evidence="1">
    <location>
        <begin position="780"/>
        <end position="808"/>
    </location>
</feature>
<protein>
    <submittedName>
        <fullName evidence="3">Uncharacterized protein</fullName>
    </submittedName>
</protein>
<dbReference type="Proteomes" id="UP000555564">
    <property type="component" value="Unassembled WGS sequence"/>
</dbReference>
<comment type="caution">
    <text evidence="3">The sequence shown here is derived from an EMBL/GenBank/DDBJ whole genome shotgun (WGS) entry which is preliminary data.</text>
</comment>
<feature type="transmembrane region" description="Helical" evidence="2">
    <location>
        <begin position="385"/>
        <end position="404"/>
    </location>
</feature>
<keyword evidence="2" id="KW-0472">Membrane</keyword>
<feature type="compositionally biased region" description="Low complexity" evidence="1">
    <location>
        <begin position="787"/>
        <end position="796"/>
    </location>
</feature>
<feature type="transmembrane region" description="Helical" evidence="2">
    <location>
        <begin position="453"/>
        <end position="471"/>
    </location>
</feature>
<evidence type="ECO:0000313" key="3">
    <source>
        <dbReference type="EMBL" id="MBB6474956.1"/>
    </source>
</evidence>
<proteinExistence type="predicted"/>
<feature type="transmembrane region" description="Helical" evidence="2">
    <location>
        <begin position="483"/>
        <end position="506"/>
    </location>
</feature>
<name>A0A7X0IGS4_9ACTN</name>
<keyword evidence="2" id="KW-0812">Transmembrane</keyword>
<evidence type="ECO:0000256" key="2">
    <source>
        <dbReference type="SAM" id="Phobius"/>
    </source>
</evidence>
<feature type="transmembrane region" description="Helical" evidence="2">
    <location>
        <begin position="410"/>
        <end position="432"/>
    </location>
</feature>
<organism evidence="3 4">
    <name type="scientific">Sphaerisporangium rubeum</name>
    <dbReference type="NCBI Taxonomy" id="321317"/>
    <lineage>
        <taxon>Bacteria</taxon>
        <taxon>Bacillati</taxon>
        <taxon>Actinomycetota</taxon>
        <taxon>Actinomycetes</taxon>
        <taxon>Streptosporangiales</taxon>
        <taxon>Streptosporangiaceae</taxon>
        <taxon>Sphaerisporangium</taxon>
    </lineage>
</organism>